<dbReference type="RefSeq" id="WP_196835054.1">
    <property type="nucleotide sequence ID" value="NZ_JADOTZ010000001.1"/>
</dbReference>
<reference evidence="2" key="1">
    <citation type="submission" date="2020-11" db="EMBL/GenBank/DDBJ databases">
        <title>Sequencing the genomes of 1000 actinobacteria strains.</title>
        <authorList>
            <person name="Klenk H.-P."/>
        </authorList>
    </citation>
    <scope>NUCLEOTIDE SEQUENCE</scope>
    <source>
        <strain evidence="2">DSM 26152</strain>
    </source>
</reference>
<comment type="caution">
    <text evidence="2">The sequence shown here is derived from an EMBL/GenBank/DDBJ whole genome shotgun (WGS) entry which is preliminary data.</text>
</comment>
<keyword evidence="1" id="KW-0472">Membrane</keyword>
<sequence length="160" mass="16862">MSQTRADAAMRPSAAGETTQPWLRLLRASALVITIATVAAILPAGLISGLNAVYSVLAAAALVVVFFGITLLIGHFVGLRHPRAALGAFMAGYLVKVVGFGAVVFLMGTPDWLVREWFLGAAVGAVIVWQATEMVVFSRFRFQLYDDGASAGERGAHGTV</sequence>
<dbReference type="Proteomes" id="UP000625033">
    <property type="component" value="Unassembled WGS sequence"/>
</dbReference>
<feature type="transmembrane region" description="Helical" evidence="1">
    <location>
        <begin position="25"/>
        <end position="46"/>
    </location>
</feature>
<feature type="transmembrane region" description="Helical" evidence="1">
    <location>
        <begin position="85"/>
        <end position="105"/>
    </location>
</feature>
<accession>A0A931D3C4</accession>
<organism evidence="2 3">
    <name type="scientific">Zhihengliuella flava</name>
    <dbReference type="NCBI Taxonomy" id="1285193"/>
    <lineage>
        <taxon>Bacteria</taxon>
        <taxon>Bacillati</taxon>
        <taxon>Actinomycetota</taxon>
        <taxon>Actinomycetes</taxon>
        <taxon>Micrococcales</taxon>
        <taxon>Micrococcaceae</taxon>
        <taxon>Zhihengliuella</taxon>
    </lineage>
</organism>
<proteinExistence type="predicted"/>
<name>A0A931D3C4_9MICC</name>
<gene>
    <name evidence="2" type="ORF">IW252_000406</name>
</gene>
<feature type="transmembrane region" description="Helical" evidence="1">
    <location>
        <begin position="52"/>
        <end position="73"/>
    </location>
</feature>
<evidence type="ECO:0000313" key="3">
    <source>
        <dbReference type="Proteomes" id="UP000625033"/>
    </source>
</evidence>
<keyword evidence="3" id="KW-1185">Reference proteome</keyword>
<dbReference type="AlphaFoldDB" id="A0A931D3C4"/>
<protein>
    <submittedName>
        <fullName evidence="2">ATP synthase protein I</fullName>
    </submittedName>
</protein>
<keyword evidence="1" id="KW-1133">Transmembrane helix</keyword>
<keyword evidence="1" id="KW-0812">Transmembrane</keyword>
<dbReference type="EMBL" id="JADOTZ010000001">
    <property type="protein sequence ID" value="MBG6083639.1"/>
    <property type="molecule type" value="Genomic_DNA"/>
</dbReference>
<evidence type="ECO:0000313" key="2">
    <source>
        <dbReference type="EMBL" id="MBG6083639.1"/>
    </source>
</evidence>
<feature type="transmembrane region" description="Helical" evidence="1">
    <location>
        <begin position="117"/>
        <end position="137"/>
    </location>
</feature>
<evidence type="ECO:0000256" key="1">
    <source>
        <dbReference type="SAM" id="Phobius"/>
    </source>
</evidence>